<dbReference type="OrthoDB" id="6159439at2759"/>
<dbReference type="PROSITE" id="PS50071">
    <property type="entry name" value="HOMEOBOX_2"/>
    <property type="match status" value="1"/>
</dbReference>
<evidence type="ECO:0000256" key="4">
    <source>
        <dbReference type="ARBA" id="ARBA00022833"/>
    </source>
</evidence>
<evidence type="ECO:0000256" key="2">
    <source>
        <dbReference type="ARBA" id="ARBA00022723"/>
    </source>
</evidence>
<evidence type="ECO:0000256" key="12">
    <source>
        <dbReference type="SAM" id="MobiDB-lite"/>
    </source>
</evidence>
<dbReference type="SUPFAM" id="SSF46689">
    <property type="entry name" value="Homeodomain-like"/>
    <property type="match status" value="1"/>
</dbReference>
<dbReference type="Pfam" id="PF00046">
    <property type="entry name" value="Homeodomain"/>
    <property type="match status" value="1"/>
</dbReference>
<dbReference type="SMART" id="SM00389">
    <property type="entry name" value="HOX"/>
    <property type="match status" value="1"/>
</dbReference>
<accession>T2MG11</accession>
<dbReference type="GO" id="GO:0000981">
    <property type="term" value="F:DNA-binding transcription factor activity, RNA polymerase II-specific"/>
    <property type="evidence" value="ECO:0007669"/>
    <property type="project" value="InterPro"/>
</dbReference>
<dbReference type="InterPro" id="IPR001356">
    <property type="entry name" value="HD"/>
</dbReference>
<dbReference type="InterPro" id="IPR017970">
    <property type="entry name" value="Homeobox_CS"/>
</dbReference>
<feature type="region of interest" description="Disordered" evidence="12">
    <location>
        <begin position="152"/>
        <end position="172"/>
    </location>
</feature>
<dbReference type="Gene3D" id="2.10.110.10">
    <property type="entry name" value="Cysteine Rich Protein"/>
    <property type="match status" value="2"/>
</dbReference>
<keyword evidence="5 10" id="KW-0440">LIM domain</keyword>
<feature type="domain" description="LIM zinc-binding" evidence="13">
    <location>
        <begin position="16"/>
        <end position="75"/>
    </location>
</feature>
<keyword evidence="2 10" id="KW-0479">Metal-binding</keyword>
<dbReference type="PROSITE" id="PS50023">
    <property type="entry name" value="LIM_DOMAIN_2"/>
    <property type="match status" value="1"/>
</dbReference>
<dbReference type="InterPro" id="IPR050453">
    <property type="entry name" value="LIM_Homeobox_TF"/>
</dbReference>
<evidence type="ECO:0000256" key="5">
    <source>
        <dbReference type="ARBA" id="ARBA00023038"/>
    </source>
</evidence>
<name>T2MG11_HYDVU</name>
<organism evidence="15">
    <name type="scientific">Hydra vulgaris</name>
    <name type="common">Hydra</name>
    <name type="synonym">Hydra attenuata</name>
    <dbReference type="NCBI Taxonomy" id="6087"/>
    <lineage>
        <taxon>Eukaryota</taxon>
        <taxon>Metazoa</taxon>
        <taxon>Cnidaria</taxon>
        <taxon>Hydrozoa</taxon>
        <taxon>Hydroidolina</taxon>
        <taxon>Anthoathecata</taxon>
        <taxon>Aplanulata</taxon>
        <taxon>Hydridae</taxon>
        <taxon>Hydra</taxon>
    </lineage>
</organism>
<dbReference type="InterPro" id="IPR009057">
    <property type="entry name" value="Homeodomain-like_sf"/>
</dbReference>
<feature type="domain" description="Homeobox" evidence="14">
    <location>
        <begin position="168"/>
        <end position="228"/>
    </location>
</feature>
<dbReference type="SUPFAM" id="SSF57716">
    <property type="entry name" value="Glucocorticoid receptor-like (DNA-binding domain)"/>
    <property type="match status" value="1"/>
</dbReference>
<keyword evidence="4 10" id="KW-0862">Zinc</keyword>
<sequence length="791" mass="91658">MEKEHSSSKGDFNLNNVCSKCSLPMNDKFVAKILDMIMHEDCIRCFSCNCMLKDTCYFRESKFFCKDHFFRFYGVKCVACKKRIDPLNMVHKYKENLIHVACLRCCFCNREATTGEEIHITENFTFVCKEDFEKYQNCSEIRNFISDESLEKSSNASVEPSDNEDEINKSRGPRTVINLKQLEVLKETFKVNQKPSRLEREKLATKTGLTTRVIQVWFQNKRSKERRFRRQSLYENRLKVAMCYEFFKAESRNKATSTQEFNQPTLTCINDNSVMRLNDNNIWEENGLIANRLKRNLEKDEQICAFHRYTFGIAWSPPKTCFHPHHLNIKGKKSPALRASPIHVVISMSKRYNEVFSVGVMLCFTHLKQETAVSRVNENTNLCTETQTQQEQTYMTPATPDEEFDPGEINVSQEILDESLRSRESKKFAEAVAPGQEEILIDFLNSQNVDEINSPLPIEIIRAQKVYKQSDSMGKLVILSLLDHTKYTKKFIMNTFECTKHRIETARKWHTSHKGFSFPEKKVFVRSSLDQTKCEHFLDFIFTSGILHDVAYGITKLKYDSGEEQKIVHAILTTKYSHAIMFYRKSCSENNYIPLSDSSLWKVLHAIKPSSRKSLAELDDVTASGMNGFQTLQKLAQRFSSKSLEAALEKGKRYLKTSYQTNCSVNDSNISSHSLKHALSDPSEKNLQSNTEISEVVCADCYDLCKAIEMIKELTIQNSDDTDSIYDLEIAVKDVFNYIKHLMRDSQQKKAKIEAFKQLNDELLSGLKIFVKKFFRFDTERAKESILERKE</sequence>
<feature type="DNA-binding region" description="Homeobox" evidence="9">
    <location>
        <begin position="170"/>
        <end position="229"/>
    </location>
</feature>
<dbReference type="Pfam" id="PF00412">
    <property type="entry name" value="LIM"/>
    <property type="match status" value="2"/>
</dbReference>
<dbReference type="AlphaFoldDB" id="T2MG11"/>
<keyword evidence="3" id="KW-0677">Repeat</keyword>
<dbReference type="InterPro" id="IPR001781">
    <property type="entry name" value="Znf_LIM"/>
</dbReference>
<keyword evidence="7 9" id="KW-0371">Homeobox</keyword>
<dbReference type="PROSITE" id="PS00027">
    <property type="entry name" value="HOMEOBOX_1"/>
    <property type="match status" value="1"/>
</dbReference>
<dbReference type="CDD" id="cd00086">
    <property type="entry name" value="homeodomain"/>
    <property type="match status" value="1"/>
</dbReference>
<proteinExistence type="evidence at transcript level"/>
<evidence type="ECO:0000259" key="14">
    <source>
        <dbReference type="PROSITE" id="PS50071"/>
    </source>
</evidence>
<dbReference type="Gene3D" id="1.10.10.60">
    <property type="entry name" value="Homeodomain-like"/>
    <property type="match status" value="1"/>
</dbReference>
<dbReference type="PANTHER" id="PTHR24208:SF105">
    <property type="entry name" value="DLIM1"/>
    <property type="match status" value="1"/>
</dbReference>
<dbReference type="GO" id="GO:0046872">
    <property type="term" value="F:metal ion binding"/>
    <property type="evidence" value="ECO:0007669"/>
    <property type="project" value="UniProtKB-KW"/>
</dbReference>
<dbReference type="GO" id="GO:0005634">
    <property type="term" value="C:nucleus"/>
    <property type="evidence" value="ECO:0007669"/>
    <property type="project" value="UniProtKB-SubCell"/>
</dbReference>
<evidence type="ECO:0000256" key="7">
    <source>
        <dbReference type="ARBA" id="ARBA00023155"/>
    </source>
</evidence>
<evidence type="ECO:0000259" key="13">
    <source>
        <dbReference type="PROSITE" id="PS50023"/>
    </source>
</evidence>
<protein>
    <submittedName>
        <fullName evidence="15">LIM/homeobox protein Lhx1</fullName>
    </submittedName>
</protein>
<gene>
    <name evidence="15" type="primary">LHX1</name>
</gene>
<dbReference type="GO" id="GO:0030182">
    <property type="term" value="P:neuron differentiation"/>
    <property type="evidence" value="ECO:0007669"/>
    <property type="project" value="TreeGrafter"/>
</dbReference>
<dbReference type="GO" id="GO:0000977">
    <property type="term" value="F:RNA polymerase II transcription regulatory region sequence-specific DNA binding"/>
    <property type="evidence" value="ECO:0007669"/>
    <property type="project" value="TreeGrafter"/>
</dbReference>
<feature type="non-terminal residue" evidence="15">
    <location>
        <position position="1"/>
    </location>
</feature>
<evidence type="ECO:0000256" key="1">
    <source>
        <dbReference type="ARBA" id="ARBA00004123"/>
    </source>
</evidence>
<keyword evidence="6 9" id="KW-0238">DNA-binding</keyword>
<evidence type="ECO:0000256" key="10">
    <source>
        <dbReference type="PROSITE-ProRule" id="PRU00125"/>
    </source>
</evidence>
<comment type="subcellular location">
    <subcellularLocation>
        <location evidence="1 9 11">Nucleus</location>
    </subcellularLocation>
</comment>
<evidence type="ECO:0000313" key="15">
    <source>
        <dbReference type="EMBL" id="CDG70887.1"/>
    </source>
</evidence>
<evidence type="ECO:0000256" key="6">
    <source>
        <dbReference type="ARBA" id="ARBA00023125"/>
    </source>
</evidence>
<evidence type="ECO:0000256" key="11">
    <source>
        <dbReference type="RuleBase" id="RU000682"/>
    </source>
</evidence>
<keyword evidence="8 9" id="KW-0539">Nucleus</keyword>
<reference evidence="15" key="1">
    <citation type="journal article" date="2013" name="Genome Biol. Evol.">
        <title>Punctuated emergences of genetic and phenotypic innovations in eumetazoan, bilaterian, euteleostome, and hominidae ancestors.</title>
        <authorList>
            <person name="Wenger Y."/>
            <person name="Galliot B."/>
        </authorList>
    </citation>
    <scope>NUCLEOTIDE SEQUENCE</scope>
    <source>
        <tissue evidence="15">Whole animals</tissue>
    </source>
</reference>
<dbReference type="EMBL" id="HAAD01004655">
    <property type="protein sequence ID" value="CDG70887.1"/>
    <property type="molecule type" value="mRNA"/>
</dbReference>
<evidence type="ECO:0000256" key="9">
    <source>
        <dbReference type="PROSITE-ProRule" id="PRU00108"/>
    </source>
</evidence>
<evidence type="ECO:0000256" key="3">
    <source>
        <dbReference type="ARBA" id="ARBA00022737"/>
    </source>
</evidence>
<dbReference type="SMART" id="SM00132">
    <property type="entry name" value="LIM"/>
    <property type="match status" value="2"/>
</dbReference>
<evidence type="ECO:0000256" key="8">
    <source>
        <dbReference type="ARBA" id="ARBA00023242"/>
    </source>
</evidence>
<dbReference type="PANTHER" id="PTHR24208">
    <property type="entry name" value="LIM/HOMEOBOX PROTEIN LHX"/>
    <property type="match status" value="1"/>
</dbReference>